<comment type="caution">
    <text evidence="8">The sequence shown here is derived from an EMBL/GenBank/DDBJ whole genome shotgun (WGS) entry which is preliminary data.</text>
</comment>
<dbReference type="PANTHER" id="PTHR43141">
    <property type="entry name" value="CYTOCHROME BD2 SUBUNIT II"/>
    <property type="match status" value="1"/>
</dbReference>
<accession>A0A5D4GQX4</accession>
<name>A0A5D4GQX4_9HYPH</name>
<organism evidence="8 9">
    <name type="scientific">Neoaquamicrobium microcysteis</name>
    <dbReference type="NCBI Taxonomy" id="2682781"/>
    <lineage>
        <taxon>Bacteria</taxon>
        <taxon>Pseudomonadati</taxon>
        <taxon>Pseudomonadota</taxon>
        <taxon>Alphaproteobacteria</taxon>
        <taxon>Hyphomicrobiales</taxon>
        <taxon>Phyllobacteriaceae</taxon>
        <taxon>Neoaquamicrobium</taxon>
    </lineage>
</organism>
<feature type="transmembrane region" description="Helical" evidence="7">
    <location>
        <begin position="299"/>
        <end position="324"/>
    </location>
</feature>
<dbReference type="Pfam" id="PF02322">
    <property type="entry name" value="Cyt_bd_oxida_II"/>
    <property type="match status" value="1"/>
</dbReference>
<feature type="transmembrane region" description="Helical" evidence="7">
    <location>
        <begin position="148"/>
        <end position="175"/>
    </location>
</feature>
<reference evidence="8 9" key="2">
    <citation type="submission" date="2019-09" db="EMBL/GenBank/DDBJ databases">
        <title>Mesorhizobium sp. MaA-C15 isolated from Microcystis aeruginosa.</title>
        <authorList>
            <person name="Jeong S.E."/>
            <person name="Jin H.M."/>
            <person name="Jeon C.O."/>
        </authorList>
    </citation>
    <scope>NUCLEOTIDE SEQUENCE [LARGE SCALE GENOMIC DNA]</scope>
    <source>
        <strain evidence="8 9">MaA-C15</strain>
    </source>
</reference>
<dbReference type="RefSeq" id="WP_148917033.1">
    <property type="nucleotide sequence ID" value="NZ_VSZS01000068.1"/>
</dbReference>
<dbReference type="AlphaFoldDB" id="A0A5D4GQX4"/>
<protein>
    <submittedName>
        <fullName evidence="8">Cytochrome d ubiquinol oxidase subunit II</fullName>
    </submittedName>
</protein>
<dbReference type="GO" id="GO:0009055">
    <property type="term" value="F:electron transfer activity"/>
    <property type="evidence" value="ECO:0007669"/>
    <property type="project" value="TreeGrafter"/>
</dbReference>
<evidence type="ECO:0000256" key="5">
    <source>
        <dbReference type="ARBA" id="ARBA00022989"/>
    </source>
</evidence>
<evidence type="ECO:0000256" key="4">
    <source>
        <dbReference type="ARBA" id="ARBA00022692"/>
    </source>
</evidence>
<keyword evidence="4 7" id="KW-0812">Transmembrane</keyword>
<evidence type="ECO:0000256" key="6">
    <source>
        <dbReference type="ARBA" id="ARBA00023136"/>
    </source>
</evidence>
<evidence type="ECO:0000256" key="2">
    <source>
        <dbReference type="ARBA" id="ARBA00007543"/>
    </source>
</evidence>
<sequence length="334" mass="36340">MTLDWPFLLPLIFAGLMGLSILIYVILDGFDLGIGILFAMADEQEKDTMIAAIGPFWDANETWLVLSVGLLLVAFPIAHGVILTALYLPVFALLVGLILRGVAFDFRAKVPVHRKHRWDFLFFAGSLTASLAQGYMLGVYVLGLDTGFAAFGFGVLVALCLAASYAAMGAAWLIYKTEGDLQRKAVRFLRSALVFTAVGMVAVSLATPFASPRIFEKWFTWPDMALLSPLPVITGVAFLGLWLLTFRLPAKGDRHALTPFLTLAAIFALGFAGLAYSFYPYVVPDRFTLWEAASATESLGIILVGTAFVLPVMIGASFYVYSVFSGKAGDLRYD</sequence>
<feature type="transmembrane region" description="Helical" evidence="7">
    <location>
        <begin position="226"/>
        <end position="244"/>
    </location>
</feature>
<evidence type="ECO:0000313" key="8">
    <source>
        <dbReference type="EMBL" id="TYR29725.1"/>
    </source>
</evidence>
<comment type="similarity">
    <text evidence="2">Belongs to the cytochrome ubiquinol oxidase subunit 2 family.</text>
</comment>
<dbReference type="InterPro" id="IPR003317">
    <property type="entry name" value="Cyt-d_oxidase_su2"/>
</dbReference>
<feature type="transmembrane region" description="Helical" evidence="7">
    <location>
        <begin position="187"/>
        <end position="206"/>
    </location>
</feature>
<evidence type="ECO:0000256" key="7">
    <source>
        <dbReference type="SAM" id="Phobius"/>
    </source>
</evidence>
<dbReference type="EMBL" id="VSZS01000068">
    <property type="protein sequence ID" value="TYR29725.1"/>
    <property type="molecule type" value="Genomic_DNA"/>
</dbReference>
<feature type="transmembrane region" description="Helical" evidence="7">
    <location>
        <begin position="7"/>
        <end position="27"/>
    </location>
</feature>
<dbReference type="Proteomes" id="UP000323258">
    <property type="component" value="Unassembled WGS sequence"/>
</dbReference>
<feature type="transmembrane region" description="Helical" evidence="7">
    <location>
        <begin position="256"/>
        <end position="279"/>
    </location>
</feature>
<evidence type="ECO:0000256" key="3">
    <source>
        <dbReference type="ARBA" id="ARBA00022475"/>
    </source>
</evidence>
<keyword evidence="5 7" id="KW-1133">Transmembrane helix</keyword>
<keyword evidence="9" id="KW-1185">Reference proteome</keyword>
<evidence type="ECO:0000313" key="9">
    <source>
        <dbReference type="Proteomes" id="UP000323258"/>
    </source>
</evidence>
<keyword evidence="6 7" id="KW-0472">Membrane</keyword>
<comment type="subcellular location">
    <subcellularLocation>
        <location evidence="1">Cell membrane</location>
        <topology evidence="1">Multi-pass membrane protein</topology>
    </subcellularLocation>
</comment>
<keyword evidence="3" id="KW-1003">Cell membrane</keyword>
<dbReference type="GO" id="GO:0019646">
    <property type="term" value="P:aerobic electron transport chain"/>
    <property type="evidence" value="ECO:0007669"/>
    <property type="project" value="TreeGrafter"/>
</dbReference>
<dbReference type="PANTHER" id="PTHR43141:SF2">
    <property type="entry name" value="BLR3729 PROTEIN"/>
    <property type="match status" value="1"/>
</dbReference>
<feature type="transmembrane region" description="Helical" evidence="7">
    <location>
        <begin position="66"/>
        <end position="99"/>
    </location>
</feature>
<dbReference type="GO" id="GO:0005886">
    <property type="term" value="C:plasma membrane"/>
    <property type="evidence" value="ECO:0007669"/>
    <property type="project" value="UniProtKB-SubCell"/>
</dbReference>
<dbReference type="OrthoDB" id="9776710at2"/>
<dbReference type="GO" id="GO:0016682">
    <property type="term" value="F:oxidoreductase activity, acting on diphenols and related substances as donors, oxygen as acceptor"/>
    <property type="evidence" value="ECO:0007669"/>
    <property type="project" value="TreeGrafter"/>
</dbReference>
<evidence type="ECO:0000256" key="1">
    <source>
        <dbReference type="ARBA" id="ARBA00004651"/>
    </source>
</evidence>
<dbReference type="GO" id="GO:0070069">
    <property type="term" value="C:cytochrome complex"/>
    <property type="evidence" value="ECO:0007669"/>
    <property type="project" value="TreeGrafter"/>
</dbReference>
<proteinExistence type="inferred from homology"/>
<feature type="transmembrane region" description="Helical" evidence="7">
    <location>
        <begin position="120"/>
        <end position="142"/>
    </location>
</feature>
<gene>
    <name evidence="8" type="ORF">FY036_23075</name>
</gene>
<reference evidence="8 9" key="1">
    <citation type="submission" date="2019-08" db="EMBL/GenBank/DDBJ databases">
        <authorList>
            <person name="Seo Y.L."/>
        </authorList>
    </citation>
    <scope>NUCLEOTIDE SEQUENCE [LARGE SCALE GENOMIC DNA]</scope>
    <source>
        <strain evidence="8 9">MaA-C15</strain>
    </source>
</reference>